<dbReference type="Proteomes" id="UP001143347">
    <property type="component" value="Unassembled WGS sequence"/>
</dbReference>
<dbReference type="InterPro" id="IPR035905">
    <property type="entry name" value="Barstar-like_sf"/>
</dbReference>
<name>A0A9X3D2C3_9ACTN</name>
<keyword evidence="4" id="KW-1185">Reference proteome</keyword>
<reference evidence="3" key="1">
    <citation type="submission" date="2022-10" db="EMBL/GenBank/DDBJ databases">
        <title>WGS of marine actinomycetes from Thailand.</title>
        <authorList>
            <person name="Thawai C."/>
        </authorList>
    </citation>
    <scope>NUCLEOTIDE SEQUENCE</scope>
    <source>
        <strain evidence="3">SW21</strain>
    </source>
</reference>
<dbReference type="Gene3D" id="3.30.370.10">
    <property type="entry name" value="Barstar-like"/>
    <property type="match status" value="1"/>
</dbReference>
<evidence type="ECO:0000259" key="2">
    <source>
        <dbReference type="Pfam" id="PF01337"/>
    </source>
</evidence>
<organism evidence="3 4">
    <name type="scientific">Gordonia aquimaris</name>
    <dbReference type="NCBI Taxonomy" id="2984863"/>
    <lineage>
        <taxon>Bacteria</taxon>
        <taxon>Bacillati</taxon>
        <taxon>Actinomycetota</taxon>
        <taxon>Actinomycetes</taxon>
        <taxon>Mycobacteriales</taxon>
        <taxon>Gordoniaceae</taxon>
        <taxon>Gordonia</taxon>
    </lineage>
</organism>
<dbReference type="AlphaFoldDB" id="A0A9X3D2C3"/>
<feature type="domain" description="Barstar (barnase inhibitor)" evidence="2">
    <location>
        <begin position="42"/>
        <end position="137"/>
    </location>
</feature>
<protein>
    <submittedName>
        <fullName evidence="3">Barstar family protein</fullName>
    </submittedName>
</protein>
<comment type="caution">
    <text evidence="3">The sequence shown here is derived from an EMBL/GenBank/DDBJ whole genome shotgun (WGS) entry which is preliminary data.</text>
</comment>
<comment type="similarity">
    <text evidence="1">Belongs to the barstar family.</text>
</comment>
<evidence type="ECO:0000313" key="3">
    <source>
        <dbReference type="EMBL" id="MCX2963774.1"/>
    </source>
</evidence>
<proteinExistence type="inferred from homology"/>
<dbReference type="SUPFAM" id="SSF52038">
    <property type="entry name" value="Barstar-related"/>
    <property type="match status" value="1"/>
</dbReference>
<dbReference type="EMBL" id="JAPKFM010000004">
    <property type="protein sequence ID" value="MCX2963774.1"/>
    <property type="molecule type" value="Genomic_DNA"/>
</dbReference>
<gene>
    <name evidence="3" type="ORF">OSB52_06660</name>
</gene>
<dbReference type="RefSeq" id="WP_266060859.1">
    <property type="nucleotide sequence ID" value="NZ_JAPKFM010000004.1"/>
</dbReference>
<dbReference type="Pfam" id="PF01337">
    <property type="entry name" value="Barstar"/>
    <property type="match status" value="1"/>
</dbReference>
<sequence length="177" mass="19454">MSPDAAPTPIGVRRFLFDAGRDGPVVGVVADGNCPAMPAQTRLRHVDGRAMPSLSSLLDEFARGWGFPPHFGRNRDAFDDCMRDLDADAPTDGSLTALVTVVDHAESLLRRDPGDLRWLADSLVFYRDHYRDRDTPLPFAMILLTPPALTSWVTQRWHDAGAVVAEIAPDADDDTED</sequence>
<dbReference type="InterPro" id="IPR000468">
    <property type="entry name" value="Barstar"/>
</dbReference>
<evidence type="ECO:0000313" key="4">
    <source>
        <dbReference type="Proteomes" id="UP001143347"/>
    </source>
</evidence>
<accession>A0A9X3D2C3</accession>
<evidence type="ECO:0000256" key="1">
    <source>
        <dbReference type="ARBA" id="ARBA00006845"/>
    </source>
</evidence>